<dbReference type="Proteomes" id="UP000295135">
    <property type="component" value="Unassembled WGS sequence"/>
</dbReference>
<dbReference type="FunFam" id="3.40.30.10:FF:000013">
    <property type="entry name" value="Blast:Protein SCO1 homolog, mitochondrial"/>
    <property type="match status" value="1"/>
</dbReference>
<organism evidence="7 8">
    <name type="scientific">Sulfuritortus calidifontis</name>
    <dbReference type="NCBI Taxonomy" id="1914471"/>
    <lineage>
        <taxon>Bacteria</taxon>
        <taxon>Pseudomonadati</taxon>
        <taxon>Pseudomonadota</taxon>
        <taxon>Betaproteobacteria</taxon>
        <taxon>Nitrosomonadales</taxon>
        <taxon>Thiobacillaceae</taxon>
        <taxon>Sulfuritortus</taxon>
    </lineage>
</organism>
<sequence>MKALLWLALAAGILLGCGRQAELQFTGTDITGAAFGRQFTLTDHNGQPRTLADFKGKAVAIFFGYTHCPDVCPTTLTDLKAAMQLLGPELAGKVQVLFVTVDPERDTPEVLRQYVPYFHPSFLGLYGTPEQIAATAREFKVHYAKHTEAGASDYLVDHTAATYVFDPIGRIRLFWPYGHPAKDMAQDLRQLLAAQ</sequence>
<evidence type="ECO:0000259" key="6">
    <source>
        <dbReference type="PROSITE" id="PS51352"/>
    </source>
</evidence>
<reference evidence="7 8" key="1">
    <citation type="submission" date="2019-03" db="EMBL/GenBank/DDBJ databases">
        <title>Genomic Encyclopedia of Type Strains, Phase IV (KMG-IV): sequencing the most valuable type-strain genomes for metagenomic binning, comparative biology and taxonomic classification.</title>
        <authorList>
            <person name="Goeker M."/>
        </authorList>
    </citation>
    <scope>NUCLEOTIDE SEQUENCE [LARGE SCALE GENOMIC DNA]</scope>
    <source>
        <strain evidence="7 8">DSM 103923</strain>
    </source>
</reference>
<evidence type="ECO:0000256" key="3">
    <source>
        <dbReference type="PIRSR" id="PIRSR603782-1"/>
    </source>
</evidence>
<comment type="similarity">
    <text evidence="1">Belongs to the SCO1/2 family.</text>
</comment>
<dbReference type="GO" id="GO:0046872">
    <property type="term" value="F:metal ion binding"/>
    <property type="evidence" value="ECO:0007669"/>
    <property type="project" value="UniProtKB-KW"/>
</dbReference>
<dbReference type="SUPFAM" id="SSF52833">
    <property type="entry name" value="Thioredoxin-like"/>
    <property type="match status" value="1"/>
</dbReference>
<dbReference type="PROSITE" id="PS51352">
    <property type="entry name" value="THIOREDOXIN_2"/>
    <property type="match status" value="1"/>
</dbReference>
<dbReference type="PANTHER" id="PTHR12151:SF25">
    <property type="entry name" value="LINALOOL DEHYDRATASE_ISOMERASE DOMAIN-CONTAINING PROTEIN"/>
    <property type="match status" value="1"/>
</dbReference>
<feature type="chain" id="PRO_5020950945" evidence="5">
    <location>
        <begin position="22"/>
        <end position="195"/>
    </location>
</feature>
<evidence type="ECO:0000256" key="2">
    <source>
        <dbReference type="ARBA" id="ARBA00023008"/>
    </source>
</evidence>
<protein>
    <submittedName>
        <fullName evidence="7">Protein SCO1/2</fullName>
    </submittedName>
</protein>
<keyword evidence="3" id="KW-0479">Metal-binding</keyword>
<feature type="signal peptide" evidence="5">
    <location>
        <begin position="1"/>
        <end position="21"/>
    </location>
</feature>
<proteinExistence type="inferred from homology"/>
<gene>
    <name evidence="7" type="ORF">EDC61_102178</name>
</gene>
<evidence type="ECO:0000256" key="4">
    <source>
        <dbReference type="PIRSR" id="PIRSR603782-2"/>
    </source>
</evidence>
<keyword evidence="4" id="KW-1015">Disulfide bond</keyword>
<feature type="binding site" evidence="3">
    <location>
        <position position="72"/>
    </location>
    <ligand>
        <name>Cu cation</name>
        <dbReference type="ChEBI" id="CHEBI:23378"/>
    </ligand>
</feature>
<dbReference type="Gene3D" id="3.40.30.10">
    <property type="entry name" value="Glutaredoxin"/>
    <property type="match status" value="1"/>
</dbReference>
<dbReference type="InterPro" id="IPR036249">
    <property type="entry name" value="Thioredoxin-like_sf"/>
</dbReference>
<keyword evidence="5" id="KW-0732">Signal</keyword>
<name>A0A4R3K0F6_9PROT</name>
<dbReference type="CDD" id="cd02968">
    <property type="entry name" value="SCO"/>
    <property type="match status" value="1"/>
</dbReference>
<comment type="caution">
    <text evidence="7">The sequence shown here is derived from an EMBL/GenBank/DDBJ whole genome shotgun (WGS) entry which is preliminary data.</text>
</comment>
<dbReference type="InterPro" id="IPR013766">
    <property type="entry name" value="Thioredoxin_domain"/>
</dbReference>
<evidence type="ECO:0000313" key="8">
    <source>
        <dbReference type="Proteomes" id="UP000295135"/>
    </source>
</evidence>
<dbReference type="EMBL" id="SLZY01000002">
    <property type="protein sequence ID" value="TCS73408.1"/>
    <property type="molecule type" value="Genomic_DNA"/>
</dbReference>
<dbReference type="AlphaFoldDB" id="A0A4R3K0F6"/>
<dbReference type="PROSITE" id="PS51257">
    <property type="entry name" value="PROKAR_LIPOPROTEIN"/>
    <property type="match status" value="1"/>
</dbReference>
<feature type="domain" description="Thioredoxin" evidence="6">
    <location>
        <begin position="30"/>
        <end position="193"/>
    </location>
</feature>
<evidence type="ECO:0000256" key="5">
    <source>
        <dbReference type="SAM" id="SignalP"/>
    </source>
</evidence>
<keyword evidence="8" id="KW-1185">Reference proteome</keyword>
<dbReference type="RefSeq" id="WP_126458735.1">
    <property type="nucleotide sequence ID" value="NZ_AP018721.1"/>
</dbReference>
<keyword evidence="2 3" id="KW-0186">Copper</keyword>
<evidence type="ECO:0000256" key="1">
    <source>
        <dbReference type="ARBA" id="ARBA00010996"/>
    </source>
</evidence>
<accession>A0A4R3K0F6</accession>
<evidence type="ECO:0000313" key="7">
    <source>
        <dbReference type="EMBL" id="TCS73408.1"/>
    </source>
</evidence>
<feature type="binding site" evidence="3">
    <location>
        <position position="158"/>
    </location>
    <ligand>
        <name>Cu cation</name>
        <dbReference type="ChEBI" id="CHEBI:23378"/>
    </ligand>
</feature>
<dbReference type="Pfam" id="PF02630">
    <property type="entry name" value="SCO1-SenC"/>
    <property type="match status" value="1"/>
</dbReference>
<dbReference type="InterPro" id="IPR003782">
    <property type="entry name" value="SCO1/SenC"/>
</dbReference>
<dbReference type="OrthoDB" id="9790194at2"/>
<feature type="disulfide bond" description="Redox-active" evidence="4">
    <location>
        <begin position="68"/>
        <end position="72"/>
    </location>
</feature>
<feature type="binding site" evidence="3">
    <location>
        <position position="68"/>
    </location>
    <ligand>
        <name>Cu cation</name>
        <dbReference type="ChEBI" id="CHEBI:23378"/>
    </ligand>
</feature>
<dbReference type="PANTHER" id="PTHR12151">
    <property type="entry name" value="ELECTRON TRANSPORT PROTIN SCO1/SENC FAMILY MEMBER"/>
    <property type="match status" value="1"/>
</dbReference>